<dbReference type="SUPFAM" id="SSF54928">
    <property type="entry name" value="RNA-binding domain, RBD"/>
    <property type="match status" value="1"/>
</dbReference>
<reference evidence="4" key="1">
    <citation type="journal article" date="2022" name="Plant J.">
        <title>Strategies of tolerance reflected in two North American maple genomes.</title>
        <authorList>
            <person name="McEvoy S.L."/>
            <person name="Sezen U.U."/>
            <person name="Trouern-Trend A."/>
            <person name="McMahon S.M."/>
            <person name="Schaberg P.G."/>
            <person name="Yang J."/>
            <person name="Wegrzyn J.L."/>
            <person name="Swenson N.G."/>
        </authorList>
    </citation>
    <scope>NUCLEOTIDE SEQUENCE</scope>
    <source>
        <strain evidence="4">NS2018</strain>
    </source>
</reference>
<evidence type="ECO:0000256" key="1">
    <source>
        <dbReference type="PROSITE-ProRule" id="PRU00176"/>
    </source>
</evidence>
<dbReference type="GO" id="GO:0003723">
    <property type="term" value="F:RNA binding"/>
    <property type="evidence" value="ECO:0007669"/>
    <property type="project" value="UniProtKB-UniRule"/>
</dbReference>
<dbReference type="InterPro" id="IPR000504">
    <property type="entry name" value="RRM_dom"/>
</dbReference>
<dbReference type="Pfam" id="PF00076">
    <property type="entry name" value="RRM_1"/>
    <property type="match status" value="1"/>
</dbReference>
<dbReference type="EMBL" id="JAUESC010000381">
    <property type="protein sequence ID" value="KAK0588949.1"/>
    <property type="molecule type" value="Genomic_DNA"/>
</dbReference>
<organism evidence="4 5">
    <name type="scientific">Acer saccharum</name>
    <name type="common">Sugar maple</name>
    <dbReference type="NCBI Taxonomy" id="4024"/>
    <lineage>
        <taxon>Eukaryota</taxon>
        <taxon>Viridiplantae</taxon>
        <taxon>Streptophyta</taxon>
        <taxon>Embryophyta</taxon>
        <taxon>Tracheophyta</taxon>
        <taxon>Spermatophyta</taxon>
        <taxon>Magnoliopsida</taxon>
        <taxon>eudicotyledons</taxon>
        <taxon>Gunneridae</taxon>
        <taxon>Pentapetalae</taxon>
        <taxon>rosids</taxon>
        <taxon>malvids</taxon>
        <taxon>Sapindales</taxon>
        <taxon>Sapindaceae</taxon>
        <taxon>Hippocastanoideae</taxon>
        <taxon>Acereae</taxon>
        <taxon>Acer</taxon>
    </lineage>
</organism>
<sequence length="596" mass="66938">MRESRRETSSAHVKGSSQARYETRRDFRDSLFSVYIDNINPVVDYEGLWGIFKPFGRIRDIFKSSKSQSRRSCYAFLRFATAKEAQRVVDSVNGMHIYGWPIKAKMADSGWSRRRDPVPRQDFKKVEEEKRANKVRNHAPQFGDKERSSYAEMANFGTCSKKGEGPRSAIYHGGDEVNDGRVDFKVSVMEEIIPVAGEWVDSHLGLVKGLSPDNSNCSPERVRSDICRQEEVAVAPYSSKRRQRKDHRHVAFQDKVQVDYRRDELFEVDRWGGRSAHLNLSNHQPWKAIVSPNMAKDKAKKIYQRKPRALPSVIFDPKAKLILEKRKVNLGRVNGSSLSESSESEDNNRQGQFFNSAFCRGENSKSCDGLSERAYRADVDRWIGTAEAQPSSKSNSSSSGESTAPFDNQEMNSEKACLIGPSNSISLNQSGRNDLCVCVNSMFKGRDGSKGNHKVSSGANPSMAERETSEAYLSKICERKKKTSLNSLDSQPSFVPCSLEDPSVEVPGPDLGGSQWNLEKEFAKVIEKGVSLGVDLKSFKEVVGSDKSWNLEVEIAKVIETGMALGFEFNMNDKVVSEAIATREIEDVTRFQELQK</sequence>
<dbReference type="PROSITE" id="PS50102">
    <property type="entry name" value="RRM"/>
    <property type="match status" value="1"/>
</dbReference>
<dbReference type="SMART" id="SM00360">
    <property type="entry name" value="RRM"/>
    <property type="match status" value="1"/>
</dbReference>
<evidence type="ECO:0000256" key="2">
    <source>
        <dbReference type="SAM" id="MobiDB-lite"/>
    </source>
</evidence>
<keyword evidence="1" id="KW-0694">RNA-binding</keyword>
<evidence type="ECO:0000259" key="3">
    <source>
        <dbReference type="PROSITE" id="PS50102"/>
    </source>
</evidence>
<comment type="caution">
    <text evidence="4">The sequence shown here is derived from an EMBL/GenBank/DDBJ whole genome shotgun (WGS) entry which is preliminary data.</text>
</comment>
<dbReference type="Proteomes" id="UP001168877">
    <property type="component" value="Unassembled WGS sequence"/>
</dbReference>
<name>A0AA39SBV5_ACESA</name>
<accession>A0AA39SBV5</accession>
<reference evidence="4" key="2">
    <citation type="submission" date="2023-06" db="EMBL/GenBank/DDBJ databases">
        <authorList>
            <person name="Swenson N.G."/>
            <person name="Wegrzyn J.L."/>
            <person name="Mcevoy S.L."/>
        </authorList>
    </citation>
    <scope>NUCLEOTIDE SEQUENCE</scope>
    <source>
        <strain evidence="4">NS2018</strain>
        <tissue evidence="4">Leaf</tissue>
    </source>
</reference>
<proteinExistence type="predicted"/>
<dbReference type="InterPro" id="IPR012677">
    <property type="entry name" value="Nucleotide-bd_a/b_plait_sf"/>
</dbReference>
<evidence type="ECO:0000313" key="5">
    <source>
        <dbReference type="Proteomes" id="UP001168877"/>
    </source>
</evidence>
<dbReference type="InterPro" id="IPR035979">
    <property type="entry name" value="RBD_domain_sf"/>
</dbReference>
<dbReference type="AlphaFoldDB" id="A0AA39SBV5"/>
<gene>
    <name evidence="4" type="ORF">LWI29_007612</name>
</gene>
<dbReference type="Gene3D" id="3.30.70.330">
    <property type="match status" value="1"/>
</dbReference>
<feature type="domain" description="RRM" evidence="3">
    <location>
        <begin position="32"/>
        <end position="109"/>
    </location>
</feature>
<keyword evidence="5" id="KW-1185">Reference proteome</keyword>
<dbReference type="CDD" id="cd00590">
    <property type="entry name" value="RRM_SF"/>
    <property type="match status" value="1"/>
</dbReference>
<evidence type="ECO:0000313" key="4">
    <source>
        <dbReference type="EMBL" id="KAK0588949.1"/>
    </source>
</evidence>
<feature type="region of interest" description="Disordered" evidence="2">
    <location>
        <begin position="386"/>
        <end position="408"/>
    </location>
</feature>
<protein>
    <recommendedName>
        <fullName evidence="3">RRM domain-containing protein</fullName>
    </recommendedName>
</protein>
<feature type="compositionally biased region" description="Low complexity" evidence="2">
    <location>
        <begin position="391"/>
        <end position="402"/>
    </location>
</feature>